<dbReference type="InterPro" id="IPR038765">
    <property type="entry name" value="Papain-like_cys_pep_sf"/>
</dbReference>
<dbReference type="GO" id="GO:0016929">
    <property type="term" value="F:deSUMOylase activity"/>
    <property type="evidence" value="ECO:0007669"/>
    <property type="project" value="TreeGrafter"/>
</dbReference>
<evidence type="ECO:0000259" key="5">
    <source>
        <dbReference type="PROSITE" id="PS50600"/>
    </source>
</evidence>
<dbReference type="EMBL" id="JAIWYP010000011">
    <property type="protein sequence ID" value="KAH3741142.1"/>
    <property type="molecule type" value="Genomic_DNA"/>
</dbReference>
<evidence type="ECO:0000256" key="4">
    <source>
        <dbReference type="ARBA" id="ARBA00022807"/>
    </source>
</evidence>
<dbReference type="PANTHER" id="PTHR12606:SF141">
    <property type="entry name" value="GH15225P-RELATED"/>
    <property type="match status" value="1"/>
</dbReference>
<dbReference type="AlphaFoldDB" id="A0A9D4I2A3"/>
<dbReference type="GO" id="GO:0016926">
    <property type="term" value="P:protein desumoylation"/>
    <property type="evidence" value="ECO:0007669"/>
    <property type="project" value="TreeGrafter"/>
</dbReference>
<dbReference type="SUPFAM" id="SSF54001">
    <property type="entry name" value="Cysteine proteinases"/>
    <property type="match status" value="1"/>
</dbReference>
<name>A0A9D4I2A3_DREPO</name>
<dbReference type="GO" id="GO:0005634">
    <property type="term" value="C:nucleus"/>
    <property type="evidence" value="ECO:0007669"/>
    <property type="project" value="TreeGrafter"/>
</dbReference>
<dbReference type="InterPro" id="IPR013083">
    <property type="entry name" value="Znf_RING/FYVE/PHD"/>
</dbReference>
<dbReference type="Pfam" id="PF02902">
    <property type="entry name" value="Peptidase_C48"/>
    <property type="match status" value="1"/>
</dbReference>
<proteinExistence type="inferred from homology"/>
<dbReference type="Proteomes" id="UP000828390">
    <property type="component" value="Unassembled WGS sequence"/>
</dbReference>
<dbReference type="PROSITE" id="PS50600">
    <property type="entry name" value="ULP_PROTEASE"/>
    <property type="match status" value="1"/>
</dbReference>
<keyword evidence="3" id="KW-0378">Hydrolase</keyword>
<evidence type="ECO:0000256" key="1">
    <source>
        <dbReference type="ARBA" id="ARBA00005234"/>
    </source>
</evidence>
<dbReference type="GO" id="GO:0006508">
    <property type="term" value="P:proteolysis"/>
    <property type="evidence" value="ECO:0007669"/>
    <property type="project" value="UniProtKB-KW"/>
</dbReference>
<dbReference type="PANTHER" id="PTHR12606">
    <property type="entry name" value="SENTRIN/SUMO-SPECIFIC PROTEASE"/>
    <property type="match status" value="1"/>
</dbReference>
<reference evidence="6" key="2">
    <citation type="submission" date="2020-11" db="EMBL/GenBank/DDBJ databases">
        <authorList>
            <person name="McCartney M.A."/>
            <person name="Auch B."/>
            <person name="Kono T."/>
            <person name="Mallez S."/>
            <person name="Becker A."/>
            <person name="Gohl D.M."/>
            <person name="Silverstein K.A.T."/>
            <person name="Koren S."/>
            <person name="Bechman K.B."/>
            <person name="Herman A."/>
            <person name="Abrahante J.E."/>
            <person name="Garbe J."/>
        </authorList>
    </citation>
    <scope>NUCLEOTIDE SEQUENCE</scope>
    <source>
        <strain evidence="6">Duluth1</strain>
        <tissue evidence="6">Whole animal</tissue>
    </source>
</reference>
<evidence type="ECO:0000256" key="3">
    <source>
        <dbReference type="ARBA" id="ARBA00022801"/>
    </source>
</evidence>
<feature type="domain" description="Ubiquitin-like protease family profile" evidence="5">
    <location>
        <begin position="1"/>
        <end position="152"/>
    </location>
</feature>
<evidence type="ECO:0000313" key="6">
    <source>
        <dbReference type="EMBL" id="KAH3741142.1"/>
    </source>
</evidence>
<dbReference type="Gene3D" id="3.30.40.10">
    <property type="entry name" value="Zinc/RING finger domain, C3HC4 (zinc finger)"/>
    <property type="match status" value="1"/>
</dbReference>
<protein>
    <recommendedName>
        <fullName evidence="5">Ubiquitin-like protease family profile domain-containing protein</fullName>
    </recommendedName>
</protein>
<dbReference type="SUPFAM" id="SSF57903">
    <property type="entry name" value="FYVE/PHD zinc finger"/>
    <property type="match status" value="1"/>
</dbReference>
<accession>A0A9D4I2A3</accession>
<dbReference type="InterPro" id="IPR011011">
    <property type="entry name" value="Znf_FYVE_PHD"/>
</dbReference>
<evidence type="ECO:0000313" key="7">
    <source>
        <dbReference type="Proteomes" id="UP000828390"/>
    </source>
</evidence>
<organism evidence="6 7">
    <name type="scientific">Dreissena polymorpha</name>
    <name type="common">Zebra mussel</name>
    <name type="synonym">Mytilus polymorpha</name>
    <dbReference type="NCBI Taxonomy" id="45954"/>
    <lineage>
        <taxon>Eukaryota</taxon>
        <taxon>Metazoa</taxon>
        <taxon>Spiralia</taxon>
        <taxon>Lophotrochozoa</taxon>
        <taxon>Mollusca</taxon>
        <taxon>Bivalvia</taxon>
        <taxon>Autobranchia</taxon>
        <taxon>Heteroconchia</taxon>
        <taxon>Euheterodonta</taxon>
        <taxon>Imparidentia</taxon>
        <taxon>Neoheterodontei</taxon>
        <taxon>Myida</taxon>
        <taxon>Dreissenoidea</taxon>
        <taxon>Dreissenidae</taxon>
        <taxon>Dreissena</taxon>
    </lineage>
</organism>
<comment type="caution">
    <text evidence="6">The sequence shown here is derived from an EMBL/GenBank/DDBJ whole genome shotgun (WGS) entry which is preliminary data.</text>
</comment>
<keyword evidence="2" id="KW-0645">Protease</keyword>
<gene>
    <name evidence="6" type="ORF">DPMN_047861</name>
</gene>
<sequence length="236" mass="27054">MQTLEGNNWVDDQIVNAYLKLLSRQSTDSWCPGENRMFSFPSYAATQWKAGNFTTYRFSKVDFTMYDLIVPRCNNSHWVLLVAQPKTKTVNVYDSLGGDNKVFYELFRKFMSVRSNYMSDGMDQWHFSSTAQNRQTDGTSCGIFTLMKAECLVNNLPALTLGQSHVVFFRNYIRGRLLASGDRHTYLCNALQCIDPVGQLKWLNCDVCGRWVHEKCIGTGLDTEGFRCDICNVQYS</sequence>
<comment type="similarity">
    <text evidence="1">Belongs to the peptidase C48 family.</text>
</comment>
<keyword evidence="4" id="KW-0788">Thiol protease</keyword>
<evidence type="ECO:0000256" key="2">
    <source>
        <dbReference type="ARBA" id="ARBA00022670"/>
    </source>
</evidence>
<dbReference type="Gene3D" id="3.40.395.10">
    <property type="entry name" value="Adenoviral Proteinase, Chain A"/>
    <property type="match status" value="1"/>
</dbReference>
<dbReference type="InterPro" id="IPR003653">
    <property type="entry name" value="Peptidase_C48_C"/>
</dbReference>
<reference evidence="6" key="1">
    <citation type="journal article" date="2019" name="bioRxiv">
        <title>The Genome of the Zebra Mussel, Dreissena polymorpha: A Resource for Invasive Species Research.</title>
        <authorList>
            <person name="McCartney M.A."/>
            <person name="Auch B."/>
            <person name="Kono T."/>
            <person name="Mallez S."/>
            <person name="Zhang Y."/>
            <person name="Obille A."/>
            <person name="Becker A."/>
            <person name="Abrahante J.E."/>
            <person name="Garbe J."/>
            <person name="Badalamenti J.P."/>
            <person name="Herman A."/>
            <person name="Mangelson H."/>
            <person name="Liachko I."/>
            <person name="Sullivan S."/>
            <person name="Sone E.D."/>
            <person name="Koren S."/>
            <person name="Silverstein K.A.T."/>
            <person name="Beckman K.B."/>
            <person name="Gohl D.M."/>
        </authorList>
    </citation>
    <scope>NUCLEOTIDE SEQUENCE</scope>
    <source>
        <strain evidence="6">Duluth1</strain>
        <tissue evidence="6">Whole animal</tissue>
    </source>
</reference>
<keyword evidence="7" id="KW-1185">Reference proteome</keyword>